<comment type="pathway">
    <text evidence="3">Carbohydrate degradation.</text>
</comment>
<evidence type="ECO:0000259" key="6">
    <source>
        <dbReference type="Pfam" id="PF01676"/>
    </source>
</evidence>
<comment type="catalytic activity">
    <reaction evidence="1">
        <text>(2R)-2-phosphoglycerate = (2R)-3-phosphoglycerate</text>
        <dbReference type="Rhea" id="RHEA:15901"/>
        <dbReference type="ChEBI" id="CHEBI:58272"/>
        <dbReference type="ChEBI" id="CHEBI:58289"/>
        <dbReference type="EC" id="5.4.2.12"/>
    </reaction>
</comment>
<comment type="similarity">
    <text evidence="4">Belongs to the BPG-independent phosphoglycerate mutase family. A-PGAM subfamily.</text>
</comment>
<dbReference type="Pfam" id="PF10143">
    <property type="entry name" value="PhosphMutase"/>
    <property type="match status" value="1"/>
</dbReference>
<proteinExistence type="inferred from homology"/>
<reference evidence="7" key="2">
    <citation type="submission" date="2021-04" db="EMBL/GenBank/DDBJ databases">
        <authorList>
            <person name="Gilroy R."/>
        </authorList>
    </citation>
    <scope>NUCLEOTIDE SEQUENCE</scope>
    <source>
        <strain evidence="7">ChiHjej12B11-24981</strain>
    </source>
</reference>
<organism evidence="7 8">
    <name type="scientific">Candidatus Bacteroides merdipullorum</name>
    <dbReference type="NCBI Taxonomy" id="2838474"/>
    <lineage>
        <taxon>Bacteria</taxon>
        <taxon>Pseudomonadati</taxon>
        <taxon>Bacteroidota</taxon>
        <taxon>Bacteroidia</taxon>
        <taxon>Bacteroidales</taxon>
        <taxon>Bacteroidaceae</taxon>
        <taxon>Bacteroides</taxon>
    </lineage>
</organism>
<evidence type="ECO:0000256" key="4">
    <source>
        <dbReference type="ARBA" id="ARBA00005524"/>
    </source>
</evidence>
<dbReference type="EMBL" id="DXCK01000113">
    <property type="protein sequence ID" value="HIZ02233.1"/>
    <property type="molecule type" value="Genomic_DNA"/>
</dbReference>
<dbReference type="GO" id="GO:0004619">
    <property type="term" value="F:phosphoglycerate mutase activity"/>
    <property type="evidence" value="ECO:0007669"/>
    <property type="project" value="UniProtKB-EC"/>
</dbReference>
<dbReference type="InterPro" id="IPR004456">
    <property type="entry name" value="Pglycerate_mutase_ApgM"/>
</dbReference>
<dbReference type="Gene3D" id="3.40.720.10">
    <property type="entry name" value="Alkaline Phosphatase, subunit A"/>
    <property type="match status" value="1"/>
</dbReference>
<comment type="function">
    <text evidence="2">Catalyzes the interconversion of 2-phosphoglycerate and 3-phosphoglycerate.</text>
</comment>
<dbReference type="GO" id="GO:0006096">
    <property type="term" value="P:glycolytic process"/>
    <property type="evidence" value="ECO:0007669"/>
    <property type="project" value="UniProtKB-KW"/>
</dbReference>
<dbReference type="NCBIfam" id="TIGR00306">
    <property type="entry name" value="apgM"/>
    <property type="match status" value="1"/>
</dbReference>
<accession>A0A9D2A4P4</accession>
<dbReference type="PANTHER" id="PTHR31209">
    <property type="entry name" value="COFACTOR-INDEPENDENT PHOSPHOGLYCERATE MUTASE"/>
    <property type="match status" value="1"/>
</dbReference>
<protein>
    <submittedName>
        <fullName evidence="7">Cofactor-independent phosphoglycerate mutase</fullName>
    </submittedName>
</protein>
<dbReference type="InterPro" id="IPR017850">
    <property type="entry name" value="Alkaline_phosphatase_core_sf"/>
</dbReference>
<dbReference type="PIRSF" id="PIRSF006392">
    <property type="entry name" value="IPGAM_arch"/>
    <property type="match status" value="1"/>
</dbReference>
<evidence type="ECO:0000313" key="7">
    <source>
        <dbReference type="EMBL" id="HIZ02233.1"/>
    </source>
</evidence>
<reference evidence="7" key="1">
    <citation type="journal article" date="2021" name="PeerJ">
        <title>Extensive microbial diversity within the chicken gut microbiome revealed by metagenomics and culture.</title>
        <authorList>
            <person name="Gilroy R."/>
            <person name="Ravi A."/>
            <person name="Getino M."/>
            <person name="Pursley I."/>
            <person name="Horton D.L."/>
            <person name="Alikhan N.F."/>
            <person name="Baker D."/>
            <person name="Gharbi K."/>
            <person name="Hall N."/>
            <person name="Watson M."/>
            <person name="Adriaenssens E.M."/>
            <person name="Foster-Nyarko E."/>
            <person name="Jarju S."/>
            <person name="Secka A."/>
            <person name="Antonio M."/>
            <person name="Oren A."/>
            <person name="Chaudhuri R.R."/>
            <person name="La Ragione R."/>
            <person name="Hildebrand F."/>
            <person name="Pallen M.J."/>
        </authorList>
    </citation>
    <scope>NUCLEOTIDE SEQUENCE</scope>
    <source>
        <strain evidence="7">ChiHjej12B11-24981</strain>
    </source>
</reference>
<gene>
    <name evidence="7" type="ORF">H9819_08315</name>
</gene>
<feature type="domain" description="Metalloenzyme" evidence="6">
    <location>
        <begin position="1"/>
        <end position="408"/>
    </location>
</feature>
<dbReference type="SUPFAM" id="SSF53649">
    <property type="entry name" value="Alkaline phosphatase-like"/>
    <property type="match status" value="1"/>
</dbReference>
<keyword evidence="5" id="KW-0324">Glycolysis</keyword>
<dbReference type="InterPro" id="IPR006124">
    <property type="entry name" value="Metalloenzyme"/>
</dbReference>
<sequence>MKHIIILGDGMADHPVPSLGGRTLLQDARTPWMDLLARLGRNGRLVTVAPGFHPGSEVANMSVLGYDLPTVYEGRGPLEAASIGVDLAPGDMAMRCNLVCLEGDLLKNHSAGHITTEEADTLIRFLQERLGDERVHFYTGVQYRHLLVIRGGEKRLDCTPPHDVPLQPWRPLLPKAATSEELQATSYKLRATSGDGDTDGLVARSSSLVANTPSLTAKDTADLLDTLILRSQDLLRDHPLNKQRIAQGKDPANSIWPWSPGYRPQMEPFSARFPQVRSGAVITAVDLIRGIGRYAGLRRIDVPGATGLYDTDYEGKVRAALDALRTDDFVYLHIEASDEAGHEGDIALKRRTIEDLDRRVVGPVYEAVKDWPEPVAIAVLPDHPTPCEVRTHTAEPVPFLVWHPGIEPDAVQTFDEVAACEGSYGLLKEDQFINTFMNA</sequence>
<dbReference type="PANTHER" id="PTHR31209:SF4">
    <property type="entry name" value="2,3-BISPHOSPHOGLYCERATE-INDEPENDENT PHOSPHOGLYCERATE MUTASE"/>
    <property type="match status" value="1"/>
</dbReference>
<evidence type="ECO:0000256" key="5">
    <source>
        <dbReference type="ARBA" id="ARBA00023152"/>
    </source>
</evidence>
<dbReference type="GO" id="GO:0046872">
    <property type="term" value="F:metal ion binding"/>
    <property type="evidence" value="ECO:0007669"/>
    <property type="project" value="InterPro"/>
</dbReference>
<comment type="caution">
    <text evidence="7">The sequence shown here is derived from an EMBL/GenBank/DDBJ whole genome shotgun (WGS) entry which is preliminary data.</text>
</comment>
<dbReference type="Gene3D" id="3.30.70.2130">
    <property type="entry name" value="Metalloenzyme domain"/>
    <property type="match status" value="1"/>
</dbReference>
<dbReference type="CDD" id="cd16011">
    <property type="entry name" value="iPGM_like"/>
    <property type="match status" value="1"/>
</dbReference>
<evidence type="ECO:0000256" key="2">
    <source>
        <dbReference type="ARBA" id="ARBA00002315"/>
    </source>
</evidence>
<evidence type="ECO:0000256" key="1">
    <source>
        <dbReference type="ARBA" id="ARBA00000370"/>
    </source>
</evidence>
<evidence type="ECO:0000256" key="3">
    <source>
        <dbReference type="ARBA" id="ARBA00004921"/>
    </source>
</evidence>
<dbReference type="Proteomes" id="UP000824023">
    <property type="component" value="Unassembled WGS sequence"/>
</dbReference>
<dbReference type="AlphaFoldDB" id="A0A9D2A4P4"/>
<name>A0A9D2A4P4_9BACE</name>
<dbReference type="Pfam" id="PF01676">
    <property type="entry name" value="Metalloenzyme"/>
    <property type="match status" value="1"/>
</dbReference>
<evidence type="ECO:0000313" key="8">
    <source>
        <dbReference type="Proteomes" id="UP000824023"/>
    </source>
</evidence>
<dbReference type="InterPro" id="IPR042253">
    <property type="entry name" value="Pglycerate_mutase_ApgM_sf"/>
</dbReference>